<organism evidence="16 17">
    <name type="scientific">Dicentrarchus labrax</name>
    <name type="common">European seabass</name>
    <name type="synonym">Morone labrax</name>
    <dbReference type="NCBI Taxonomy" id="13489"/>
    <lineage>
        <taxon>Eukaryota</taxon>
        <taxon>Metazoa</taxon>
        <taxon>Chordata</taxon>
        <taxon>Craniata</taxon>
        <taxon>Vertebrata</taxon>
        <taxon>Euteleostomi</taxon>
        <taxon>Actinopterygii</taxon>
        <taxon>Neopterygii</taxon>
        <taxon>Teleostei</taxon>
        <taxon>Neoteleostei</taxon>
        <taxon>Acanthomorphata</taxon>
        <taxon>Eupercaria</taxon>
        <taxon>Moronidae</taxon>
        <taxon>Dicentrarchus</taxon>
    </lineage>
</organism>
<dbReference type="PROSITE" id="PS50057">
    <property type="entry name" value="FERM_3"/>
    <property type="match status" value="1"/>
</dbReference>
<dbReference type="Gene3D" id="3.10.20.90">
    <property type="entry name" value="Phosphatidylinositol 3-kinase Catalytic Subunit, Chain A, domain 1"/>
    <property type="match status" value="1"/>
</dbReference>
<gene>
    <name evidence="16" type="primary">myo10l3</name>
</gene>
<dbReference type="GO" id="GO:0003774">
    <property type="term" value="F:cytoskeletal motor activity"/>
    <property type="evidence" value="ECO:0007669"/>
    <property type="project" value="UniProtKB-UniRule"/>
</dbReference>
<evidence type="ECO:0000256" key="4">
    <source>
        <dbReference type="ARBA" id="ARBA00022741"/>
    </source>
</evidence>
<accession>A0A8C4DH03</accession>
<dbReference type="Pfam" id="PF00784">
    <property type="entry name" value="MyTH4"/>
    <property type="match status" value="1"/>
</dbReference>
<evidence type="ECO:0000256" key="3">
    <source>
        <dbReference type="ARBA" id="ARBA00022490"/>
    </source>
</evidence>
<dbReference type="PANTHER" id="PTHR46049">
    <property type="entry name" value="AGAP003327-PA"/>
    <property type="match status" value="1"/>
</dbReference>
<dbReference type="Gene3D" id="1.20.80.10">
    <property type="match status" value="1"/>
</dbReference>
<dbReference type="FunFam" id="1.25.40.530:FF:000001">
    <property type="entry name" value="Pleckstrin homology domain-containing family H member 2"/>
    <property type="match status" value="1"/>
</dbReference>
<dbReference type="GO" id="GO:0003779">
    <property type="term" value="F:actin binding"/>
    <property type="evidence" value="ECO:0007669"/>
    <property type="project" value="UniProtKB-KW"/>
</dbReference>
<dbReference type="InterPro" id="IPR002404">
    <property type="entry name" value="IRS_PTB"/>
</dbReference>
<comment type="similarity">
    <text evidence="2 9">Belongs to the TRAFAC class myosin-kinesin ATPase superfamily. Myosin family.</text>
</comment>
<dbReference type="Gene3D" id="6.20.240.20">
    <property type="match status" value="1"/>
</dbReference>
<reference evidence="16" key="1">
    <citation type="submission" date="2025-08" db="UniProtKB">
        <authorList>
            <consortium name="Ensembl"/>
        </authorList>
    </citation>
    <scope>IDENTIFICATION</scope>
</reference>
<dbReference type="Pfam" id="PF02174">
    <property type="entry name" value="IRS"/>
    <property type="match status" value="1"/>
</dbReference>
<dbReference type="CDD" id="cd13296">
    <property type="entry name" value="PH2_MyoX"/>
    <property type="match status" value="1"/>
</dbReference>
<dbReference type="GO" id="GO:0048675">
    <property type="term" value="P:axon extension"/>
    <property type="evidence" value="ECO:0007669"/>
    <property type="project" value="TreeGrafter"/>
</dbReference>
<keyword evidence="4 9" id="KW-0547">Nucleotide-binding</keyword>
<dbReference type="CDD" id="cd14473">
    <property type="entry name" value="FERM_B-lobe"/>
    <property type="match status" value="1"/>
</dbReference>
<dbReference type="InterPro" id="IPR036124">
    <property type="entry name" value="MYSc_Myo10"/>
</dbReference>
<dbReference type="InterPro" id="IPR041797">
    <property type="entry name" value="MyoX_FERM_C"/>
</dbReference>
<evidence type="ECO:0000256" key="2">
    <source>
        <dbReference type="ARBA" id="ARBA00008314"/>
    </source>
</evidence>
<dbReference type="PROSITE" id="PS50200">
    <property type="entry name" value="RA"/>
    <property type="match status" value="1"/>
</dbReference>
<dbReference type="InterPro" id="IPR001849">
    <property type="entry name" value="PH_domain"/>
</dbReference>
<dbReference type="CDD" id="cd17206">
    <property type="entry name" value="FERM_F1_Myosin-X"/>
    <property type="match status" value="1"/>
</dbReference>
<evidence type="ECO:0000259" key="12">
    <source>
        <dbReference type="PROSITE" id="PS50057"/>
    </source>
</evidence>
<feature type="binding site" evidence="9">
    <location>
        <begin position="158"/>
        <end position="165"/>
    </location>
    <ligand>
        <name>ATP</name>
        <dbReference type="ChEBI" id="CHEBI:30616"/>
    </ligand>
</feature>
<dbReference type="Gene3D" id="1.20.120.720">
    <property type="entry name" value="Myosin VI head, motor domain, U50 subdomain"/>
    <property type="match status" value="1"/>
</dbReference>
<feature type="region of interest" description="Disordered" evidence="10">
    <location>
        <begin position="817"/>
        <end position="892"/>
    </location>
</feature>
<dbReference type="SMART" id="SM00139">
    <property type="entry name" value="MyTH4"/>
    <property type="match status" value="1"/>
</dbReference>
<dbReference type="FunFam" id="1.10.10.820:FF:000001">
    <property type="entry name" value="Myosin heavy chain"/>
    <property type="match status" value="1"/>
</dbReference>
<dbReference type="GeneTree" id="ENSGT00940000164909"/>
<feature type="region of interest" description="Actin-binding" evidence="9">
    <location>
        <begin position="631"/>
        <end position="653"/>
    </location>
</feature>
<dbReference type="PROSITE" id="PS51016">
    <property type="entry name" value="MYTH4"/>
    <property type="match status" value="1"/>
</dbReference>
<dbReference type="InterPro" id="IPR000048">
    <property type="entry name" value="IQ_motif_EF-hand-BS"/>
</dbReference>
<dbReference type="Pfam" id="PF00373">
    <property type="entry name" value="FERM_M"/>
    <property type="match status" value="1"/>
</dbReference>
<dbReference type="SMART" id="SM00242">
    <property type="entry name" value="MYSc"/>
    <property type="match status" value="1"/>
</dbReference>
<dbReference type="InterPro" id="IPR001609">
    <property type="entry name" value="Myosin_head_motor_dom-like"/>
</dbReference>
<evidence type="ECO:0000313" key="16">
    <source>
        <dbReference type="Ensembl" id="ENSDLAP00005001644.2"/>
    </source>
</evidence>
<dbReference type="SMART" id="SM00015">
    <property type="entry name" value="IQ"/>
    <property type="match status" value="3"/>
</dbReference>
<dbReference type="SMART" id="SM00233">
    <property type="entry name" value="PH"/>
    <property type="match status" value="2"/>
</dbReference>
<dbReference type="Gene3D" id="2.30.29.30">
    <property type="entry name" value="Pleckstrin-homology domain (PH domain)/Phosphotyrosine-binding domain (PTB)"/>
    <property type="match status" value="4"/>
</dbReference>
<dbReference type="InterPro" id="IPR035963">
    <property type="entry name" value="FERM_2"/>
</dbReference>
<dbReference type="Pfam" id="PF00169">
    <property type="entry name" value="PH"/>
    <property type="match status" value="2"/>
</dbReference>
<dbReference type="PROSITE" id="PS51456">
    <property type="entry name" value="MYOSIN_MOTOR"/>
    <property type="match status" value="1"/>
</dbReference>
<evidence type="ECO:0008006" key="18">
    <source>
        <dbReference type="Google" id="ProtNLM"/>
    </source>
</evidence>
<proteinExistence type="inferred from homology"/>
<sequence length="1922" mass="221846">AGLYFPKMGARVWLRHKEQLLPSTVSSCDDSSLVLTTDYDKVKRCHIIVNQRKTVYPMHPSSIDGVEDMSTLAELHEAAIMHNLFLRYQKDNIYTNIGSILAAVNPYKQIAGLYDGTAVDLYSKHQMGELPPHIFAVANECYRCLWKRHDSQCILISGESGAGKTESTKLLLKFLSVMSQNSAGTPLSERTTRVEQALVQSSPIMEAFGNAKTVYNNNSSRFGKFIQLHFSQNGNIQGGCIIDCILPQFTLIYHKKSDNRVVRQNPGERNYHIFYALLAGADRDHRDMFLLSEGPESYHYLSQSGCVQDNSLDDKQLFDSVMEALKVMEFTEEEIRDVFKLLSAVLQMGNIEFMTAGGAQITSKGVVSNVSELLGLDSFQLSEVLTQRSMILRGEEICSPLTVEQAVDSRDSVAMALYSQCFSWIIMRINQKIKGKDNFKSIGILDIFGFENFEVNRFEQFNINYANEKLQEYFNKHIFSLEQLEYNREGIQWEAIDWMDNAECLDLIEKKLGMLALINEESRFPKGTDYTLLEKLHSRHATNPYYVKPRVNDHQFGIKHYAGEVLYDVRGILEKNRDTFRDDILFILKDSRLDFIYDLFERVGSRNGDETLKMGTARRKPTVSSQFRDSLHSLMATLSASNPFFVRCIKPNMDKKANRFDADVVLNQLRYSGMLETVKIRRAGFPVRRTFTDFYSRYNMILKSKIHSDDEKQSCSELLTLHDKAKLEWQLGKTKVFLKEALEQRLEKEREEVRRRAGMVIRAHILSYVARKQYKRVLSSVVTIQKNYRAHFWRRAFLRLRFATIILQKHHRGQLGRSHFRQLKDEEQKRQEEEERRRKEEEEERRRVEEERRRRMEEERRQREDEEKRKREEELAQTLSYSHTSEEESRQMEEILRLEREIERLQKQQEDGVSLLGDVSHEELRQMRDAEIYRLEKEASRVATEFLELLDFGGLEPSLSSEENLHDPTESTAPLAEEEVDEGFHADDECIPLPDFPPPAVVPLDKEVFQSIPPPPPAFAGGLVDTPSSASSPAPAKPSPLTPNRLSGLMIPWRRRWCVLKDETFMWFRAKQESLKSGWLYKKGGGMSTLSRRNWKMRWFVLRESKLMYFENDSEEKLKGTIDVRTAKDIVDNHEKENALNIVTEERTYHIYAESPEDASGWFNVLSRVHSASPEQLMEMHHEQANPKNAVGTLDVGLIDSVCASDNPDRPNSFVIITANRVIHCNTDTPEEMHHWIGLLQKSKGDSKVDGQEFLVRGWLHKEMKSGAKSTSLKLKKRWFVLTTNSLDYYKSSERSASKLGTLVLNSLCSVVQPDEKVFKDSGYWNIIVHGRKHSYRLYTKMLNEAMRWANAIQGAIDSKVPIETPTQQLIRDIKESSLNVEAVEQTYWRNPILRYTQHPLHSPLLPLPYGDVSIHLQKEKGYTSLQDEAVKIFNSLQEMEAVSDPVPIIQGILQTCQDLRPLRDEVYCQLIKQTNHVPHPNSPANRAHWHLLTCMSCTFLPSRGILRYLKFHLKRIKELYPGTEIEMFAHFIGESLKKTKAREFIPSQEEIIALLTRQEMTTTVYCHGGGSCKISINSHTTAGEVVEKLIRGLAMEDSRNMFALFEHNNTIDRAVESRVLVADVLAKFERLAGSEDGEEDGQWKLYFKLYCFLDVESMPKEGVEFAFMFEQAHESLTRGHFPSREETLQHLAALRLQFLYGDKARVTWSLENVYPVGRLRSRILQFTKVGGASGSGQTLERRRTSFLDGTLRRGLKTGSMKKQRMEEEQMLEMWIKEEMSATRASIVEKWSRLKGLDQHQAMLKYMTIIKEWPGYGSTLFDVECKEGGFPHDLWLSVSAENVSVYKRGEPKPLETFPYEHIIFFGAPQPCTYKITVDEREMFFETPQVGEITKIMKAYINMIVKKRCSVKSVSSYGTSWIR</sequence>
<keyword evidence="6 9" id="KW-0518">Myosin</keyword>
<keyword evidence="7 9" id="KW-0505">Motor protein</keyword>
<dbReference type="GO" id="GO:0007165">
    <property type="term" value="P:signal transduction"/>
    <property type="evidence" value="ECO:0007669"/>
    <property type="project" value="InterPro"/>
</dbReference>
<name>A0A8C4DH03_DICLA</name>
<evidence type="ECO:0000313" key="17">
    <source>
        <dbReference type="Proteomes" id="UP000694389"/>
    </source>
</evidence>
<dbReference type="SUPFAM" id="SSF52540">
    <property type="entry name" value="P-loop containing nucleoside triphosphate hydrolases"/>
    <property type="match status" value="1"/>
</dbReference>
<dbReference type="InterPro" id="IPR014352">
    <property type="entry name" value="FERM/acyl-CoA-bd_prot_sf"/>
</dbReference>
<keyword evidence="8 9" id="KW-0009">Actin-binding</keyword>
<dbReference type="InterPro" id="IPR051724">
    <property type="entry name" value="Actin_motor_Myosin"/>
</dbReference>
<dbReference type="InterPro" id="IPR000857">
    <property type="entry name" value="MyTH4_dom"/>
</dbReference>
<evidence type="ECO:0000256" key="8">
    <source>
        <dbReference type="ARBA" id="ARBA00023203"/>
    </source>
</evidence>
<dbReference type="Gene3D" id="1.20.5.170">
    <property type="match status" value="1"/>
</dbReference>
<feature type="domain" description="MyTH4" evidence="14">
    <location>
        <begin position="1396"/>
        <end position="1556"/>
    </location>
</feature>
<dbReference type="SUPFAM" id="SSF50729">
    <property type="entry name" value="PH domain-like"/>
    <property type="match status" value="3"/>
</dbReference>
<dbReference type="InterPro" id="IPR027417">
    <property type="entry name" value="P-loop_NTPase"/>
</dbReference>
<evidence type="ECO:0000256" key="10">
    <source>
        <dbReference type="SAM" id="MobiDB-lite"/>
    </source>
</evidence>
<reference evidence="16" key="2">
    <citation type="submission" date="2025-09" db="UniProtKB">
        <authorList>
            <consortium name="Ensembl"/>
        </authorList>
    </citation>
    <scope>IDENTIFICATION</scope>
</reference>
<dbReference type="PROSITE" id="PS50096">
    <property type="entry name" value="IQ"/>
    <property type="match status" value="2"/>
</dbReference>
<evidence type="ECO:0000259" key="14">
    <source>
        <dbReference type="PROSITE" id="PS51016"/>
    </source>
</evidence>
<dbReference type="InterPro" id="IPR038185">
    <property type="entry name" value="MyTH4_dom_sf"/>
</dbReference>
<evidence type="ECO:0000256" key="5">
    <source>
        <dbReference type="ARBA" id="ARBA00022840"/>
    </source>
</evidence>
<dbReference type="Gene3D" id="3.40.850.10">
    <property type="entry name" value="Kinesin motor domain"/>
    <property type="match status" value="1"/>
</dbReference>
<dbReference type="Pfam" id="PF18597">
    <property type="entry name" value="SH3_19"/>
    <property type="match status" value="1"/>
</dbReference>
<evidence type="ECO:0000259" key="13">
    <source>
        <dbReference type="PROSITE" id="PS50200"/>
    </source>
</evidence>
<dbReference type="CDD" id="cd13297">
    <property type="entry name" value="PH3_MyoX-like"/>
    <property type="match status" value="1"/>
</dbReference>
<dbReference type="Pfam" id="PF16735">
    <property type="entry name" value="MYO10_CC"/>
    <property type="match status" value="1"/>
</dbReference>
<dbReference type="Gene3D" id="1.20.5.190">
    <property type="match status" value="1"/>
</dbReference>
<dbReference type="InterPro" id="IPR019749">
    <property type="entry name" value="Band_41_domain"/>
</dbReference>
<dbReference type="InterPro" id="IPR031971">
    <property type="entry name" value="MYO10_CC"/>
</dbReference>
<dbReference type="Ensembl" id="ENSDLAT00005001721.2">
    <property type="protein sequence ID" value="ENSDLAP00005001644.2"/>
    <property type="gene ID" value="ENSDLAG00005000671.2"/>
</dbReference>
<dbReference type="InterPro" id="IPR000299">
    <property type="entry name" value="FERM_domain"/>
</dbReference>
<feature type="domain" description="FERM" evidence="12">
    <location>
        <begin position="1561"/>
        <end position="1907"/>
    </location>
</feature>
<evidence type="ECO:0000256" key="6">
    <source>
        <dbReference type="ARBA" id="ARBA00023123"/>
    </source>
</evidence>
<dbReference type="InterPro" id="IPR036961">
    <property type="entry name" value="Kinesin_motor_dom_sf"/>
</dbReference>
<feature type="region of interest" description="Disordered" evidence="10">
    <location>
        <begin position="1017"/>
        <end position="1043"/>
    </location>
</feature>
<evidence type="ECO:0000259" key="15">
    <source>
        <dbReference type="PROSITE" id="PS51456"/>
    </source>
</evidence>
<dbReference type="SUPFAM" id="SSF47031">
    <property type="entry name" value="Second domain of FERM"/>
    <property type="match status" value="1"/>
</dbReference>
<dbReference type="Proteomes" id="UP000694389">
    <property type="component" value="Unassembled WGS sequence"/>
</dbReference>
<feature type="domain" description="Ras-associating" evidence="13">
    <location>
        <begin position="1565"/>
        <end position="1621"/>
    </location>
</feature>
<keyword evidence="3" id="KW-0963">Cytoplasm</keyword>
<comment type="subcellular location">
    <subcellularLocation>
        <location evidence="1">Cytoplasm</location>
    </subcellularLocation>
</comment>
<dbReference type="Gene3D" id="1.20.58.530">
    <property type="match status" value="1"/>
</dbReference>
<dbReference type="PRINTS" id="PR00193">
    <property type="entry name" value="MYOSINHEAVY"/>
</dbReference>
<feature type="domain" description="Myosin motor" evidence="15">
    <location>
        <begin position="64"/>
        <end position="751"/>
    </location>
</feature>
<dbReference type="FunFam" id="3.40.850.10:FF:000008">
    <property type="entry name" value="Putative unconventional myosin-IXa"/>
    <property type="match status" value="1"/>
</dbReference>
<dbReference type="InterPro" id="IPR019748">
    <property type="entry name" value="FERM_central"/>
</dbReference>
<dbReference type="InterPro" id="IPR000159">
    <property type="entry name" value="RA_dom"/>
</dbReference>
<dbReference type="InterPro" id="IPR040640">
    <property type="entry name" value="MyoX_N_SH3"/>
</dbReference>
<dbReference type="InterPro" id="IPR011993">
    <property type="entry name" value="PH-like_dom_sf"/>
</dbReference>
<protein>
    <recommendedName>
        <fullName evidence="18">Myosin-X</fullName>
    </recommendedName>
</protein>
<dbReference type="GO" id="GO:0005524">
    <property type="term" value="F:ATP binding"/>
    <property type="evidence" value="ECO:0007669"/>
    <property type="project" value="UniProtKB-UniRule"/>
</dbReference>
<dbReference type="Gene3D" id="1.10.10.820">
    <property type="match status" value="1"/>
</dbReference>
<dbReference type="Pfam" id="PF21989">
    <property type="entry name" value="RA_2"/>
    <property type="match status" value="1"/>
</dbReference>
<dbReference type="CDD" id="cd14873">
    <property type="entry name" value="MYSc_Myo10"/>
    <property type="match status" value="1"/>
</dbReference>
<dbReference type="Pfam" id="PF00063">
    <property type="entry name" value="Myosin_head"/>
    <property type="match status" value="1"/>
</dbReference>
<keyword evidence="5 9" id="KW-0067">ATP-binding</keyword>
<evidence type="ECO:0000259" key="11">
    <source>
        <dbReference type="PROSITE" id="PS50003"/>
    </source>
</evidence>
<feature type="domain" description="PH" evidence="11">
    <location>
        <begin position="1073"/>
        <end position="1171"/>
    </location>
</feature>
<dbReference type="Gene3D" id="1.25.40.530">
    <property type="entry name" value="MyTH4 domain"/>
    <property type="match status" value="1"/>
</dbReference>
<evidence type="ECO:0000256" key="7">
    <source>
        <dbReference type="ARBA" id="ARBA00023175"/>
    </source>
</evidence>
<dbReference type="GO" id="GO:0016459">
    <property type="term" value="C:myosin complex"/>
    <property type="evidence" value="ECO:0007669"/>
    <property type="project" value="UniProtKB-KW"/>
</dbReference>
<evidence type="ECO:0000256" key="1">
    <source>
        <dbReference type="ARBA" id="ARBA00004496"/>
    </source>
</evidence>
<keyword evidence="17" id="KW-1185">Reference proteome</keyword>
<dbReference type="PROSITE" id="PS50003">
    <property type="entry name" value="PH_DOMAIN"/>
    <property type="match status" value="2"/>
</dbReference>
<dbReference type="PANTHER" id="PTHR46049:SF4">
    <property type="entry name" value="UNCONVENTIONAL MYOSIN-X"/>
    <property type="match status" value="1"/>
</dbReference>
<dbReference type="SMART" id="SM00295">
    <property type="entry name" value="B41"/>
    <property type="match status" value="1"/>
</dbReference>
<dbReference type="CDD" id="cd13202">
    <property type="entry name" value="FERM_C_MyoX"/>
    <property type="match status" value="1"/>
</dbReference>
<dbReference type="GO" id="GO:0044295">
    <property type="term" value="C:axonal growth cone"/>
    <property type="evidence" value="ECO:0007669"/>
    <property type="project" value="TreeGrafter"/>
</dbReference>
<dbReference type="FunFam" id="2.30.29.30:FF:000286">
    <property type="entry name" value="PH-protein kinase domain containing protein"/>
    <property type="match status" value="1"/>
</dbReference>
<evidence type="ECO:0000256" key="9">
    <source>
        <dbReference type="PROSITE-ProRule" id="PRU00782"/>
    </source>
</evidence>
<dbReference type="GO" id="GO:0005737">
    <property type="term" value="C:cytoplasm"/>
    <property type="evidence" value="ECO:0007669"/>
    <property type="project" value="UniProtKB-SubCell"/>
</dbReference>
<feature type="compositionally biased region" description="Basic and acidic residues" evidence="10">
    <location>
        <begin position="822"/>
        <end position="874"/>
    </location>
</feature>
<feature type="domain" description="PH" evidence="11">
    <location>
        <begin position="1253"/>
        <end position="1358"/>
    </location>
</feature>